<dbReference type="Proteomes" id="UP000070544">
    <property type="component" value="Unassembled WGS sequence"/>
</dbReference>
<protein>
    <submittedName>
        <fullName evidence="2">Uncharacterized protein</fullName>
    </submittedName>
</protein>
<dbReference type="EMBL" id="KQ965746">
    <property type="protein sequence ID" value="KXS17482.1"/>
    <property type="molecule type" value="Genomic_DNA"/>
</dbReference>
<feature type="transmembrane region" description="Helical" evidence="1">
    <location>
        <begin position="106"/>
        <end position="128"/>
    </location>
</feature>
<evidence type="ECO:0000313" key="2">
    <source>
        <dbReference type="EMBL" id="KXS17482.1"/>
    </source>
</evidence>
<reference evidence="2 3" key="1">
    <citation type="journal article" date="2015" name="Genome Biol. Evol.">
        <title>Phylogenomic analyses indicate that early fungi evolved digesting cell walls of algal ancestors of land plants.</title>
        <authorList>
            <person name="Chang Y."/>
            <person name="Wang S."/>
            <person name="Sekimoto S."/>
            <person name="Aerts A.L."/>
            <person name="Choi C."/>
            <person name="Clum A."/>
            <person name="LaButti K.M."/>
            <person name="Lindquist E.A."/>
            <person name="Yee Ngan C."/>
            <person name="Ohm R.A."/>
            <person name="Salamov A.A."/>
            <person name="Grigoriev I.V."/>
            <person name="Spatafora J.W."/>
            <person name="Berbee M.L."/>
        </authorList>
    </citation>
    <scope>NUCLEOTIDE SEQUENCE [LARGE SCALE GENOMIC DNA]</scope>
    <source>
        <strain evidence="2 3">JEL478</strain>
    </source>
</reference>
<feature type="transmembrane region" description="Helical" evidence="1">
    <location>
        <begin position="76"/>
        <end position="94"/>
    </location>
</feature>
<proteinExistence type="predicted"/>
<keyword evidence="1" id="KW-1133">Transmembrane helix</keyword>
<keyword evidence="1" id="KW-0472">Membrane</keyword>
<accession>A0A139AL07</accession>
<sequence>MAPTISTLVPVGFGLFVWSKLLRALVTFSSLVGKMDKKDPVLDVSSGLIGVAPVDAFLKAVIPFFRLTIQDHPSRLLWSMFSPALTPFFFHIAIEGLKPGASLLHVTYPAFAILFQLLGIGFVTPTIWIPLILSHAPSDQLPITPKSNLSLFTVIAAQSIILWPSLNGIDIVKEPAKAKVISFFQIAPAAAWLVWAAAHSLHDDSPIVSSLAPYLPAVAPTFLPTMYHLIAGASVCQHVLTVIEEFSTGASWSMLQLFSTSATKHSAAKTAGHFLAWDWLGSVLGIAWYIACAGKGGTPDWNTLWRVLSVGSIAGPGAAFAMEFARLESR</sequence>
<name>A0A139AL07_GONPJ</name>
<gene>
    <name evidence="2" type="ORF">M427DRAFT_42908</name>
</gene>
<evidence type="ECO:0000256" key="1">
    <source>
        <dbReference type="SAM" id="Phobius"/>
    </source>
</evidence>
<organism evidence="2 3">
    <name type="scientific">Gonapodya prolifera (strain JEL478)</name>
    <name type="common">Monoblepharis prolifera</name>
    <dbReference type="NCBI Taxonomy" id="1344416"/>
    <lineage>
        <taxon>Eukaryota</taxon>
        <taxon>Fungi</taxon>
        <taxon>Fungi incertae sedis</taxon>
        <taxon>Chytridiomycota</taxon>
        <taxon>Chytridiomycota incertae sedis</taxon>
        <taxon>Monoblepharidomycetes</taxon>
        <taxon>Monoblepharidales</taxon>
        <taxon>Gonapodyaceae</taxon>
        <taxon>Gonapodya</taxon>
    </lineage>
</organism>
<feature type="transmembrane region" description="Helical" evidence="1">
    <location>
        <begin position="178"/>
        <end position="198"/>
    </location>
</feature>
<feature type="transmembrane region" description="Helical" evidence="1">
    <location>
        <begin position="274"/>
        <end position="291"/>
    </location>
</feature>
<keyword evidence="1" id="KW-0812">Transmembrane</keyword>
<feature type="transmembrane region" description="Helical" evidence="1">
    <location>
        <begin position="303"/>
        <end position="325"/>
    </location>
</feature>
<keyword evidence="3" id="KW-1185">Reference proteome</keyword>
<dbReference type="AlphaFoldDB" id="A0A139AL07"/>
<evidence type="ECO:0000313" key="3">
    <source>
        <dbReference type="Proteomes" id="UP000070544"/>
    </source>
</evidence>
<feature type="transmembrane region" description="Helical" evidence="1">
    <location>
        <begin position="48"/>
        <end position="69"/>
    </location>
</feature>
<dbReference type="OrthoDB" id="2155462at2759"/>